<keyword evidence="1" id="KW-1133">Transmembrane helix</keyword>
<reference evidence="2" key="2">
    <citation type="submission" date="2021-09" db="EMBL/GenBank/DDBJ databases">
        <authorList>
            <person name="Jia N."/>
            <person name="Wang J."/>
            <person name="Shi W."/>
            <person name="Du L."/>
            <person name="Sun Y."/>
            <person name="Zhan W."/>
            <person name="Jiang J."/>
            <person name="Wang Q."/>
            <person name="Zhang B."/>
            <person name="Ji P."/>
            <person name="Sakyi L.B."/>
            <person name="Cui X."/>
            <person name="Yuan T."/>
            <person name="Jiang B."/>
            <person name="Yang W."/>
            <person name="Lam T.T.-Y."/>
            <person name="Chang Q."/>
            <person name="Ding S."/>
            <person name="Wang X."/>
            <person name="Zhu J."/>
            <person name="Ruan X."/>
            <person name="Zhao L."/>
            <person name="Wei J."/>
            <person name="Que T."/>
            <person name="Du C."/>
            <person name="Cheng J."/>
            <person name="Dai P."/>
            <person name="Han X."/>
            <person name="Huang E."/>
            <person name="Gao Y."/>
            <person name="Liu J."/>
            <person name="Shao H."/>
            <person name="Ye R."/>
            <person name="Li L."/>
            <person name="Wei W."/>
            <person name="Wang X."/>
            <person name="Wang C."/>
            <person name="Huo Q."/>
            <person name="Li W."/>
            <person name="Guo W."/>
            <person name="Chen H."/>
            <person name="Chen S."/>
            <person name="Zhou L."/>
            <person name="Zhou L."/>
            <person name="Ni X."/>
            <person name="Tian J."/>
            <person name="Zhou Y."/>
            <person name="Sheng Y."/>
            <person name="Liu T."/>
            <person name="Pan Y."/>
            <person name="Xia L."/>
            <person name="Li J."/>
            <person name="Zhao F."/>
            <person name="Cao W."/>
        </authorList>
    </citation>
    <scope>NUCLEOTIDE SEQUENCE</scope>
    <source>
        <strain evidence="2">Rmic-2018</strain>
        <tissue evidence="2">Larvae</tissue>
    </source>
</reference>
<comment type="caution">
    <text evidence="2">The sequence shown here is derived from an EMBL/GenBank/DDBJ whole genome shotgun (WGS) entry which is preliminary data.</text>
</comment>
<reference evidence="2" key="1">
    <citation type="journal article" date="2020" name="Cell">
        <title>Large-Scale Comparative Analyses of Tick Genomes Elucidate Their Genetic Diversity and Vector Capacities.</title>
        <authorList>
            <consortium name="Tick Genome and Microbiome Consortium (TIGMIC)"/>
            <person name="Jia N."/>
            <person name="Wang J."/>
            <person name="Shi W."/>
            <person name="Du L."/>
            <person name="Sun Y."/>
            <person name="Zhan W."/>
            <person name="Jiang J.F."/>
            <person name="Wang Q."/>
            <person name="Zhang B."/>
            <person name="Ji P."/>
            <person name="Bell-Sakyi L."/>
            <person name="Cui X.M."/>
            <person name="Yuan T.T."/>
            <person name="Jiang B.G."/>
            <person name="Yang W.F."/>
            <person name="Lam T.T."/>
            <person name="Chang Q.C."/>
            <person name="Ding S.J."/>
            <person name="Wang X.J."/>
            <person name="Zhu J.G."/>
            <person name="Ruan X.D."/>
            <person name="Zhao L."/>
            <person name="Wei J.T."/>
            <person name="Ye R.Z."/>
            <person name="Que T.C."/>
            <person name="Du C.H."/>
            <person name="Zhou Y.H."/>
            <person name="Cheng J.X."/>
            <person name="Dai P.F."/>
            <person name="Guo W.B."/>
            <person name="Han X.H."/>
            <person name="Huang E.J."/>
            <person name="Li L.F."/>
            <person name="Wei W."/>
            <person name="Gao Y.C."/>
            <person name="Liu J.Z."/>
            <person name="Shao H.Z."/>
            <person name="Wang X."/>
            <person name="Wang C.C."/>
            <person name="Yang T.C."/>
            <person name="Huo Q.B."/>
            <person name="Li W."/>
            <person name="Chen H.Y."/>
            <person name="Chen S.E."/>
            <person name="Zhou L.G."/>
            <person name="Ni X.B."/>
            <person name="Tian J.H."/>
            <person name="Sheng Y."/>
            <person name="Liu T."/>
            <person name="Pan Y.S."/>
            <person name="Xia L.Y."/>
            <person name="Li J."/>
            <person name="Zhao F."/>
            <person name="Cao W.C."/>
        </authorList>
    </citation>
    <scope>NUCLEOTIDE SEQUENCE</scope>
    <source>
        <strain evidence="2">Rmic-2018</strain>
    </source>
</reference>
<gene>
    <name evidence="2" type="ORF">HPB51_019078</name>
</gene>
<dbReference type="EMBL" id="JABSTU010000011">
    <property type="protein sequence ID" value="KAH8009763.1"/>
    <property type="molecule type" value="Genomic_DNA"/>
</dbReference>
<evidence type="ECO:0000313" key="3">
    <source>
        <dbReference type="Proteomes" id="UP000821866"/>
    </source>
</evidence>
<keyword evidence="1" id="KW-0812">Transmembrane</keyword>
<organism evidence="2 3">
    <name type="scientific">Rhipicephalus microplus</name>
    <name type="common">Cattle tick</name>
    <name type="synonym">Boophilus microplus</name>
    <dbReference type="NCBI Taxonomy" id="6941"/>
    <lineage>
        <taxon>Eukaryota</taxon>
        <taxon>Metazoa</taxon>
        <taxon>Ecdysozoa</taxon>
        <taxon>Arthropoda</taxon>
        <taxon>Chelicerata</taxon>
        <taxon>Arachnida</taxon>
        <taxon>Acari</taxon>
        <taxon>Parasitiformes</taxon>
        <taxon>Ixodida</taxon>
        <taxon>Ixodoidea</taxon>
        <taxon>Ixodidae</taxon>
        <taxon>Rhipicephalinae</taxon>
        <taxon>Rhipicephalus</taxon>
        <taxon>Boophilus</taxon>
    </lineage>
</organism>
<sequence>MCAGRCSSILHSPPITAVAASRPCCARARGGEGLFLMLETALIAALVMRYRGQTSRVVGFTASYTCLLAMLMMKVVPVPVLWSAQLVSLPVIICGKVGRTATSRQLALSCIIPFPE</sequence>
<name>A0A9J6D6Q2_RHIMP</name>
<keyword evidence="3" id="KW-1185">Reference proteome</keyword>
<keyword evidence="1" id="KW-0472">Membrane</keyword>
<proteinExistence type="predicted"/>
<evidence type="ECO:0000256" key="1">
    <source>
        <dbReference type="SAM" id="Phobius"/>
    </source>
</evidence>
<evidence type="ECO:0000313" key="2">
    <source>
        <dbReference type="EMBL" id="KAH8009763.1"/>
    </source>
</evidence>
<accession>A0A9J6D6Q2</accession>
<protein>
    <submittedName>
        <fullName evidence="2">Uncharacterized protein</fullName>
    </submittedName>
</protein>
<dbReference type="Proteomes" id="UP000821866">
    <property type="component" value="Chromosome 9"/>
</dbReference>
<dbReference type="AlphaFoldDB" id="A0A9J6D6Q2"/>
<feature type="transmembrane region" description="Helical" evidence="1">
    <location>
        <begin position="57"/>
        <end position="73"/>
    </location>
</feature>